<dbReference type="InterPro" id="IPR001494">
    <property type="entry name" value="Importin-beta_N"/>
</dbReference>
<proteinExistence type="predicted"/>
<keyword evidence="3" id="KW-0539">Nucleus</keyword>
<gene>
    <name evidence="5" type="ORF">FIBSPDRAFT_945521</name>
</gene>
<evidence type="ECO:0000313" key="6">
    <source>
        <dbReference type="Proteomes" id="UP000076532"/>
    </source>
</evidence>
<dbReference type="Proteomes" id="UP000076532">
    <property type="component" value="Unassembled WGS sequence"/>
</dbReference>
<dbReference type="GO" id="GO:0005635">
    <property type="term" value="C:nuclear envelope"/>
    <property type="evidence" value="ECO:0007669"/>
    <property type="project" value="TreeGrafter"/>
</dbReference>
<evidence type="ECO:0000313" key="5">
    <source>
        <dbReference type="EMBL" id="KZP31031.1"/>
    </source>
</evidence>
<comment type="subcellular location">
    <subcellularLocation>
        <location evidence="1">Nucleus</location>
    </subcellularLocation>
</comment>
<evidence type="ECO:0000256" key="1">
    <source>
        <dbReference type="ARBA" id="ARBA00004123"/>
    </source>
</evidence>
<dbReference type="Gene3D" id="1.25.10.10">
    <property type="entry name" value="Leucine-rich Repeat Variant"/>
    <property type="match status" value="1"/>
</dbReference>
<dbReference type="AlphaFoldDB" id="A0A166TVF3"/>
<evidence type="ECO:0000259" key="4">
    <source>
        <dbReference type="PROSITE" id="PS50166"/>
    </source>
</evidence>
<evidence type="ECO:0000256" key="3">
    <source>
        <dbReference type="ARBA" id="ARBA00023242"/>
    </source>
</evidence>
<protein>
    <submittedName>
        <fullName evidence="5">ARM repeat-containing protein</fullName>
    </submittedName>
</protein>
<evidence type="ECO:0000256" key="2">
    <source>
        <dbReference type="ARBA" id="ARBA00022448"/>
    </source>
</evidence>
<reference evidence="5 6" key="1">
    <citation type="journal article" date="2016" name="Mol. Biol. Evol.">
        <title>Comparative Genomics of Early-Diverging Mushroom-Forming Fungi Provides Insights into the Origins of Lignocellulose Decay Capabilities.</title>
        <authorList>
            <person name="Nagy L.G."/>
            <person name="Riley R."/>
            <person name="Tritt A."/>
            <person name="Adam C."/>
            <person name="Daum C."/>
            <person name="Floudas D."/>
            <person name="Sun H."/>
            <person name="Yadav J.S."/>
            <person name="Pangilinan J."/>
            <person name="Larsson K.H."/>
            <person name="Matsuura K."/>
            <person name="Barry K."/>
            <person name="Labutti K."/>
            <person name="Kuo R."/>
            <person name="Ohm R.A."/>
            <person name="Bhattacharya S.S."/>
            <person name="Shirouzu T."/>
            <person name="Yoshinaga Y."/>
            <person name="Martin F.M."/>
            <person name="Grigoriev I.V."/>
            <person name="Hibbett D.S."/>
        </authorList>
    </citation>
    <scope>NUCLEOTIDE SEQUENCE [LARGE SCALE GENOMIC DNA]</scope>
    <source>
        <strain evidence="5 6">CBS 109695</strain>
    </source>
</reference>
<accession>A0A166TVF3</accession>
<dbReference type="GO" id="GO:0006606">
    <property type="term" value="P:protein import into nucleus"/>
    <property type="evidence" value="ECO:0007669"/>
    <property type="project" value="TreeGrafter"/>
</dbReference>
<dbReference type="Pfam" id="PF03810">
    <property type="entry name" value="IBN_N"/>
    <property type="match status" value="1"/>
</dbReference>
<dbReference type="GO" id="GO:0005829">
    <property type="term" value="C:cytosol"/>
    <property type="evidence" value="ECO:0007669"/>
    <property type="project" value="TreeGrafter"/>
</dbReference>
<dbReference type="GO" id="GO:0006611">
    <property type="term" value="P:protein export from nucleus"/>
    <property type="evidence" value="ECO:0007669"/>
    <property type="project" value="TreeGrafter"/>
</dbReference>
<sequence length="173" mass="18895">MSSDLSSLLLASLHPASRKQAEQSLTALSVQPGFIGALLQLVLGEGTQDRSVRLSAGVYLKNVTKLRWEEDLNPIPDSDKVELRKALVPLMLLLSAPSDKTIRAQVAESISLIAELDFPERWPNFIDQLTTSFSPTDTTTNASVLDTARCIFATSRALVHSDALFSEIMTLLL</sequence>
<keyword evidence="6" id="KW-1185">Reference proteome</keyword>
<dbReference type="InterPro" id="IPR011989">
    <property type="entry name" value="ARM-like"/>
</dbReference>
<dbReference type="PANTHER" id="PTHR10997:SF8">
    <property type="entry name" value="EXPORTIN-2"/>
    <property type="match status" value="1"/>
</dbReference>
<dbReference type="SUPFAM" id="SSF48371">
    <property type="entry name" value="ARM repeat"/>
    <property type="match status" value="1"/>
</dbReference>
<dbReference type="GO" id="GO:0005049">
    <property type="term" value="F:nuclear export signal receptor activity"/>
    <property type="evidence" value="ECO:0007669"/>
    <property type="project" value="TreeGrafter"/>
</dbReference>
<organism evidence="5 6">
    <name type="scientific">Athelia psychrophila</name>
    <dbReference type="NCBI Taxonomy" id="1759441"/>
    <lineage>
        <taxon>Eukaryota</taxon>
        <taxon>Fungi</taxon>
        <taxon>Dikarya</taxon>
        <taxon>Basidiomycota</taxon>
        <taxon>Agaricomycotina</taxon>
        <taxon>Agaricomycetes</taxon>
        <taxon>Agaricomycetidae</taxon>
        <taxon>Atheliales</taxon>
        <taxon>Atheliaceae</taxon>
        <taxon>Athelia</taxon>
    </lineage>
</organism>
<dbReference type="PROSITE" id="PS50166">
    <property type="entry name" value="IMPORTIN_B_NT"/>
    <property type="match status" value="1"/>
</dbReference>
<feature type="domain" description="Importin N-terminal" evidence="4">
    <location>
        <begin position="21"/>
        <end position="93"/>
    </location>
</feature>
<dbReference type="STRING" id="436010.A0A166TVF3"/>
<dbReference type="InterPro" id="IPR016024">
    <property type="entry name" value="ARM-type_fold"/>
</dbReference>
<dbReference type="EMBL" id="KV417491">
    <property type="protein sequence ID" value="KZP31031.1"/>
    <property type="molecule type" value="Genomic_DNA"/>
</dbReference>
<dbReference type="PANTHER" id="PTHR10997">
    <property type="entry name" value="IMPORTIN-7, 8, 11"/>
    <property type="match status" value="1"/>
</dbReference>
<name>A0A166TVF3_9AGAM</name>
<dbReference type="GO" id="GO:0031267">
    <property type="term" value="F:small GTPase binding"/>
    <property type="evidence" value="ECO:0007669"/>
    <property type="project" value="InterPro"/>
</dbReference>
<keyword evidence="2" id="KW-0813">Transport</keyword>
<dbReference type="OrthoDB" id="3268246at2759"/>
<dbReference type="SMART" id="SM00913">
    <property type="entry name" value="IBN_N"/>
    <property type="match status" value="1"/>
</dbReference>